<comment type="caution">
    <text evidence="8">The sequence shown here is derived from an EMBL/GenBank/DDBJ whole genome shotgun (WGS) entry which is preliminary data.</text>
</comment>
<dbReference type="PANTHER" id="PTHR23513:SF6">
    <property type="entry name" value="MAJOR FACILITATOR SUPERFAMILY ASSOCIATED DOMAIN-CONTAINING PROTEIN"/>
    <property type="match status" value="1"/>
</dbReference>
<keyword evidence="9" id="KW-1185">Reference proteome</keyword>
<dbReference type="CDD" id="cd06173">
    <property type="entry name" value="MFS_MefA_like"/>
    <property type="match status" value="1"/>
</dbReference>
<dbReference type="GO" id="GO:0022857">
    <property type="term" value="F:transmembrane transporter activity"/>
    <property type="evidence" value="ECO:0007669"/>
    <property type="project" value="InterPro"/>
</dbReference>
<dbReference type="PANTHER" id="PTHR23513">
    <property type="entry name" value="INTEGRAL MEMBRANE EFFLUX PROTEIN-RELATED"/>
    <property type="match status" value="1"/>
</dbReference>
<feature type="transmembrane region" description="Helical" evidence="6">
    <location>
        <begin position="16"/>
        <end position="39"/>
    </location>
</feature>
<keyword evidence="3 6" id="KW-0812">Transmembrane</keyword>
<dbReference type="EMBL" id="VIRS01000060">
    <property type="protein sequence ID" value="TQS39702.1"/>
    <property type="molecule type" value="Genomic_DNA"/>
</dbReference>
<feature type="transmembrane region" description="Helical" evidence="6">
    <location>
        <begin position="285"/>
        <end position="302"/>
    </location>
</feature>
<feature type="transmembrane region" description="Helical" evidence="6">
    <location>
        <begin position="257"/>
        <end position="278"/>
    </location>
</feature>
<reference evidence="8 9" key="1">
    <citation type="submission" date="2019-07" db="EMBL/GenBank/DDBJ databases">
        <title>Cryptosporangium phraense sp. nov., isolated from plant litter.</title>
        <authorList>
            <person name="Suriyachadkun C."/>
        </authorList>
    </citation>
    <scope>NUCLEOTIDE SEQUENCE [LARGE SCALE GENOMIC DNA]</scope>
    <source>
        <strain evidence="8 9">A-T 5661</strain>
    </source>
</reference>
<feature type="transmembrane region" description="Helical" evidence="6">
    <location>
        <begin position="308"/>
        <end position="331"/>
    </location>
</feature>
<gene>
    <name evidence="8" type="ORF">FL583_38690</name>
</gene>
<organism evidence="8 9">
    <name type="scientific">Cryptosporangium phraense</name>
    <dbReference type="NCBI Taxonomy" id="2593070"/>
    <lineage>
        <taxon>Bacteria</taxon>
        <taxon>Bacillati</taxon>
        <taxon>Actinomycetota</taxon>
        <taxon>Actinomycetes</taxon>
        <taxon>Cryptosporangiales</taxon>
        <taxon>Cryptosporangiaceae</taxon>
        <taxon>Cryptosporangium</taxon>
    </lineage>
</organism>
<keyword evidence="5 6" id="KW-0472">Membrane</keyword>
<evidence type="ECO:0000256" key="1">
    <source>
        <dbReference type="ARBA" id="ARBA00004651"/>
    </source>
</evidence>
<feature type="domain" description="Major facilitator superfamily (MFS) profile" evidence="7">
    <location>
        <begin position="13"/>
        <end position="396"/>
    </location>
</feature>
<evidence type="ECO:0000256" key="2">
    <source>
        <dbReference type="ARBA" id="ARBA00022475"/>
    </source>
</evidence>
<evidence type="ECO:0000256" key="5">
    <source>
        <dbReference type="ARBA" id="ARBA00023136"/>
    </source>
</evidence>
<dbReference type="GO" id="GO:0005886">
    <property type="term" value="C:plasma membrane"/>
    <property type="evidence" value="ECO:0007669"/>
    <property type="project" value="UniProtKB-SubCell"/>
</dbReference>
<feature type="transmembrane region" description="Helical" evidence="6">
    <location>
        <begin position="152"/>
        <end position="185"/>
    </location>
</feature>
<dbReference type="InterPro" id="IPR036259">
    <property type="entry name" value="MFS_trans_sf"/>
</dbReference>
<keyword evidence="4 6" id="KW-1133">Transmembrane helix</keyword>
<dbReference type="SUPFAM" id="SSF103473">
    <property type="entry name" value="MFS general substrate transporter"/>
    <property type="match status" value="1"/>
</dbReference>
<evidence type="ECO:0000313" key="9">
    <source>
        <dbReference type="Proteomes" id="UP000317982"/>
    </source>
</evidence>
<dbReference type="InterPro" id="IPR020846">
    <property type="entry name" value="MFS_dom"/>
</dbReference>
<proteinExistence type="predicted"/>
<dbReference type="RefSeq" id="WP_142709896.1">
    <property type="nucleotide sequence ID" value="NZ_VIRS01000060.1"/>
</dbReference>
<evidence type="ECO:0000259" key="7">
    <source>
        <dbReference type="PROSITE" id="PS50850"/>
    </source>
</evidence>
<dbReference type="PROSITE" id="PS50850">
    <property type="entry name" value="MFS"/>
    <property type="match status" value="1"/>
</dbReference>
<dbReference type="InParanoid" id="A0A545AEF3"/>
<keyword evidence="2" id="KW-1003">Cell membrane</keyword>
<accession>A0A545AEF3</accession>
<feature type="transmembrane region" description="Helical" evidence="6">
    <location>
        <begin position="371"/>
        <end position="390"/>
    </location>
</feature>
<evidence type="ECO:0000313" key="8">
    <source>
        <dbReference type="EMBL" id="TQS39702.1"/>
    </source>
</evidence>
<name>A0A545AEF3_9ACTN</name>
<feature type="transmembrane region" description="Helical" evidence="6">
    <location>
        <begin position="223"/>
        <end position="245"/>
    </location>
</feature>
<dbReference type="InterPro" id="IPR011701">
    <property type="entry name" value="MFS"/>
</dbReference>
<feature type="transmembrane region" description="Helical" evidence="6">
    <location>
        <begin position="48"/>
        <end position="70"/>
    </location>
</feature>
<dbReference type="OrthoDB" id="3460055at2"/>
<dbReference type="Pfam" id="PF07690">
    <property type="entry name" value="MFS_1"/>
    <property type="match status" value="1"/>
</dbReference>
<evidence type="ECO:0000256" key="4">
    <source>
        <dbReference type="ARBA" id="ARBA00022989"/>
    </source>
</evidence>
<evidence type="ECO:0000256" key="3">
    <source>
        <dbReference type="ARBA" id="ARBA00022692"/>
    </source>
</evidence>
<comment type="subcellular location">
    <subcellularLocation>
        <location evidence="1">Cell membrane</location>
        <topology evidence="1">Multi-pass membrane protein</topology>
    </subcellularLocation>
</comment>
<evidence type="ECO:0000256" key="6">
    <source>
        <dbReference type="SAM" id="Phobius"/>
    </source>
</evidence>
<feature type="transmembrane region" description="Helical" evidence="6">
    <location>
        <begin position="343"/>
        <end position="365"/>
    </location>
</feature>
<feature type="transmembrane region" description="Helical" evidence="6">
    <location>
        <begin position="76"/>
        <end position="96"/>
    </location>
</feature>
<protein>
    <submittedName>
        <fullName evidence="8">MFS transporter</fullName>
    </submittedName>
</protein>
<dbReference type="AlphaFoldDB" id="A0A545AEF3"/>
<dbReference type="Proteomes" id="UP000317982">
    <property type="component" value="Unassembled WGS sequence"/>
</dbReference>
<dbReference type="Gene3D" id="1.20.1250.20">
    <property type="entry name" value="MFS general substrate transporter like domains"/>
    <property type="match status" value="1"/>
</dbReference>
<sequence>MAWTTLTVLRDRNAGLYLGGVLVSGFGDSAMALAAGIWVKTLTDSNSLAALVSLCVWLPTLAGPVIGVAADRVRRRPLLVATHLVLAALMATLLLLDSAARVWLLFAVLTLVGVGTVLSDAAETALITAAIPDALRGDFNGLVRTAIESMKLVAPLAGAGLFAALGGPAVAALDAVTFALAAIAFRSLKVREAPPVARVDGTWLRDTAEGIRYLKNHPLLRRLILAGAAAMIASSLSSTATYAMLDVGLHRAPTLAGVLLALQGLGSIVSGLAAGALMRRKSEPAYAAAGLALFAAGALARATPWLPVVLGGSLLIGLGLVCPLLAALTALQRATPTDLLGRVAATANTAMFAPTGLAVLLGAGLVAVVDYRVQLVTAGALALLAAASLFRSGRSSCRDAQEHELHGGWTT</sequence>